<dbReference type="InterPro" id="IPR008949">
    <property type="entry name" value="Isoprenoid_synthase_dom_sf"/>
</dbReference>
<dbReference type="FunFam" id="1.50.10.130:FF:000001">
    <property type="entry name" value="Isoprene synthase, chloroplastic"/>
    <property type="match status" value="1"/>
</dbReference>
<name>L0HNI1_VALOF</name>
<reference evidence="6" key="2">
    <citation type="journal article" date="2013" name="J. Biol. Chem.">
        <title>Functional identification of valerena-1,10-diene synthase, a terpene synthase catalyzing a unique chemical cascade in the biosynthesis of biologically active sesquiterpenes in Valeriana officinalis.</title>
        <authorList>
            <person name="Yeo Y.S."/>
            <person name="Nybo S.E."/>
            <person name="Chittiboyina A.G."/>
            <person name="Weerasooriya A.D."/>
            <person name="Wang Y.H."/>
            <person name="Gongora-Castillo E."/>
            <person name="Vaillancourt B."/>
            <person name="Buell C.R."/>
            <person name="DellaPenna D."/>
            <person name="Celiz M.D."/>
            <person name="Jones A.D."/>
            <person name="Wurtele E.S."/>
            <person name="Ransom N."/>
            <person name="Dudareva N."/>
            <person name="Shaaban K.A."/>
            <person name="Tibrewal N."/>
            <person name="Chandra S."/>
            <person name="Smillie T."/>
            <person name="Khan I.A."/>
            <person name="Coates R.M."/>
            <person name="Watt D.S."/>
            <person name="Chappell J."/>
        </authorList>
    </citation>
    <scope>NUCLEOTIDE SEQUENCE</scope>
</reference>
<dbReference type="Pfam" id="PF01397">
    <property type="entry name" value="Terpene_synth"/>
    <property type="match status" value="1"/>
</dbReference>
<feature type="domain" description="Terpene synthase N-terminal" evidence="4">
    <location>
        <begin position="32"/>
        <end position="215"/>
    </location>
</feature>
<evidence type="ECO:0000256" key="1">
    <source>
        <dbReference type="ARBA" id="ARBA00001946"/>
    </source>
</evidence>
<evidence type="ECO:0000259" key="4">
    <source>
        <dbReference type="Pfam" id="PF01397"/>
    </source>
</evidence>
<dbReference type="InterPro" id="IPR036965">
    <property type="entry name" value="Terpene_synth_N_sf"/>
</dbReference>
<comment type="cofactor">
    <cofactor evidence="1">
        <name>Mg(2+)</name>
        <dbReference type="ChEBI" id="CHEBI:18420"/>
    </cofactor>
</comment>
<accession>L0HNI1</accession>
<dbReference type="FunFam" id="1.10.600.10:FF:000007">
    <property type="entry name" value="Isoprene synthase, chloroplastic"/>
    <property type="match status" value="1"/>
</dbReference>
<dbReference type="Gene3D" id="1.10.600.10">
    <property type="entry name" value="Farnesyl Diphosphate Synthase"/>
    <property type="match status" value="1"/>
</dbReference>
<dbReference type="AlphaFoldDB" id="L0HNI1"/>
<feature type="domain" description="Terpene synthase metal-binding" evidence="5">
    <location>
        <begin position="273"/>
        <end position="511"/>
    </location>
</feature>
<evidence type="ECO:0000259" key="5">
    <source>
        <dbReference type="Pfam" id="PF03936"/>
    </source>
</evidence>
<dbReference type="InterPro" id="IPR001906">
    <property type="entry name" value="Terpene_synth_N"/>
</dbReference>
<evidence type="ECO:0000256" key="3">
    <source>
        <dbReference type="ARBA" id="ARBA00023239"/>
    </source>
</evidence>
<dbReference type="PANTHER" id="PTHR31225:SF221">
    <property type="entry name" value="(-)-GERMACRENE D SYNTHASE"/>
    <property type="match status" value="1"/>
</dbReference>
<dbReference type="GO" id="GO:0016102">
    <property type="term" value="P:diterpenoid biosynthetic process"/>
    <property type="evidence" value="ECO:0007669"/>
    <property type="project" value="InterPro"/>
</dbReference>
<dbReference type="GO" id="GO:0010333">
    <property type="term" value="F:terpene synthase activity"/>
    <property type="evidence" value="ECO:0007669"/>
    <property type="project" value="InterPro"/>
</dbReference>
<dbReference type="GO" id="GO:0000287">
    <property type="term" value="F:magnesium ion binding"/>
    <property type="evidence" value="ECO:0007669"/>
    <property type="project" value="InterPro"/>
</dbReference>
<organism evidence="6">
    <name type="scientific">Valeriana officinalis</name>
    <name type="common">Valerian</name>
    <name type="synonym">Garden heliotrope</name>
    <dbReference type="NCBI Taxonomy" id="19953"/>
    <lineage>
        <taxon>Eukaryota</taxon>
        <taxon>Viridiplantae</taxon>
        <taxon>Streptophyta</taxon>
        <taxon>Embryophyta</taxon>
        <taxon>Tracheophyta</taxon>
        <taxon>Spermatophyta</taxon>
        <taxon>Magnoliopsida</taxon>
        <taxon>eudicotyledons</taxon>
        <taxon>Gunneridae</taxon>
        <taxon>Pentapetalae</taxon>
        <taxon>asterids</taxon>
        <taxon>campanulids</taxon>
        <taxon>Dipsacales</taxon>
        <taxon>Caprifoliaceae</taxon>
        <taxon>Valeriana</taxon>
    </lineage>
</organism>
<keyword evidence="3" id="KW-0456">Lyase</keyword>
<dbReference type="InterPro" id="IPR034741">
    <property type="entry name" value="Terpene_cyclase-like_1_C"/>
</dbReference>
<evidence type="ECO:0000313" key="6">
    <source>
        <dbReference type="EMBL" id="AGB05614.1"/>
    </source>
</evidence>
<dbReference type="InterPro" id="IPR044814">
    <property type="entry name" value="Terpene_cyclase_plant_C1"/>
</dbReference>
<dbReference type="InterPro" id="IPR005630">
    <property type="entry name" value="Terpene_synthase_metal-bd"/>
</dbReference>
<dbReference type="EMBL" id="JX494703">
    <property type="protein sequence ID" value="AGB05614.1"/>
    <property type="molecule type" value="mRNA"/>
</dbReference>
<dbReference type="SUPFAM" id="SSF48576">
    <property type="entry name" value="Terpenoid synthases"/>
    <property type="match status" value="1"/>
</dbReference>
<sequence>MDFYIQASGGPLSPEQRVPQPIRRTANYHPSIWGNYFLKYASTDCVQIGDHDGAEELEEVRRKLVADGNDDRVDEQLKLIDAIQRLGVAYHFESEIDVVLNRQLLKLSDSFGNTNPNVEDDDLYMVSLRFRLLRQQGHPVSCGVFSKFTDNEGRFKESIVSDVRGMLSLYEAAHMRVREEDILEEALNFSTTHLKQVVNKSLRDHALISQVVHALNWPIRKTLARLEARNYMQIYEQEKSHDETLLKFAKLDFNMLQKVHQRELGVITRWWSEFNVAEKLPFARDRLVECYIWILGVYFEPHYRLARSILTKVIVLASVIDDIYDVYGTIEELLLFTDAIQRWDIDDKNEMPEYMSHIYGTLLAVYSEMEEELSKQEASFRVDYAKQAMKELTKAYFDEANLYDKSNVPKVEEYMKVALVSSGYMMLATTSLVGMGVLASEDAFEWVSGTPLIVRASCTIARLMDDMVGHESEQERGDVASIVECYMKEHGATKEETYVELNTRIADAWKDINQECLCPTAVPMVLLDRILNQARVIYLLYKDEDCYTNSKTRAKDIVTSLLIERVPI</sequence>
<evidence type="ECO:0000256" key="2">
    <source>
        <dbReference type="ARBA" id="ARBA00022723"/>
    </source>
</evidence>
<dbReference type="Pfam" id="PF03936">
    <property type="entry name" value="Terpene_synth_C"/>
    <property type="match status" value="1"/>
</dbReference>
<proteinExistence type="evidence at transcript level"/>
<dbReference type="InterPro" id="IPR050148">
    <property type="entry name" value="Terpene_synthase-like"/>
</dbReference>
<dbReference type="InterPro" id="IPR008930">
    <property type="entry name" value="Terpenoid_cyclase/PrenylTrfase"/>
</dbReference>
<keyword evidence="2" id="KW-0479">Metal-binding</keyword>
<protein>
    <submittedName>
        <fullName evidence="6">Sesquiterpene synthase 5</fullName>
    </submittedName>
</protein>
<dbReference type="CDD" id="cd00684">
    <property type="entry name" value="Terpene_cyclase_plant_C1"/>
    <property type="match status" value="1"/>
</dbReference>
<gene>
    <name evidence="6" type="primary">TPS5</name>
</gene>
<dbReference type="Gene3D" id="1.50.10.130">
    <property type="entry name" value="Terpene synthase, N-terminal domain"/>
    <property type="match status" value="1"/>
</dbReference>
<dbReference type="SUPFAM" id="SSF48239">
    <property type="entry name" value="Terpenoid cyclases/Protein prenyltransferases"/>
    <property type="match status" value="1"/>
</dbReference>
<dbReference type="SFLD" id="SFLDG01019">
    <property type="entry name" value="Terpene_Cyclase_Like_1_C_Termi"/>
    <property type="match status" value="1"/>
</dbReference>
<dbReference type="SFLD" id="SFLDS00005">
    <property type="entry name" value="Isoprenoid_Synthase_Type_I"/>
    <property type="match status" value="1"/>
</dbReference>
<reference evidence="6" key="1">
    <citation type="submission" date="2012-08" db="EMBL/GenBank/DDBJ databases">
        <authorList>
            <person name="Yeo Y.-S."/>
            <person name="Nybo S.E."/>
            <person name="Chappell J."/>
        </authorList>
    </citation>
    <scope>NUCLEOTIDE SEQUENCE</scope>
</reference>
<dbReference type="PANTHER" id="PTHR31225">
    <property type="entry name" value="OS04G0344100 PROTEIN-RELATED"/>
    <property type="match status" value="1"/>
</dbReference>